<dbReference type="InterPro" id="IPR018580">
    <property type="entry name" value="Uncharacterised_YfhO"/>
</dbReference>
<feature type="transmembrane region" description="Helical" evidence="1">
    <location>
        <begin position="138"/>
        <end position="157"/>
    </location>
</feature>
<evidence type="ECO:0000256" key="1">
    <source>
        <dbReference type="SAM" id="Phobius"/>
    </source>
</evidence>
<keyword evidence="1" id="KW-0812">Transmembrane</keyword>
<name>A0A3A4NDH2_ABYX5</name>
<feature type="transmembrane region" description="Helical" evidence="1">
    <location>
        <begin position="494"/>
        <end position="511"/>
    </location>
</feature>
<dbReference type="PANTHER" id="PTHR38454">
    <property type="entry name" value="INTEGRAL MEMBRANE PROTEIN-RELATED"/>
    <property type="match status" value="1"/>
</dbReference>
<dbReference type="AlphaFoldDB" id="A0A3A4NDH2"/>
<feature type="transmembrane region" description="Helical" evidence="1">
    <location>
        <begin position="785"/>
        <end position="803"/>
    </location>
</feature>
<feature type="transmembrane region" description="Helical" evidence="1">
    <location>
        <begin position="426"/>
        <end position="444"/>
    </location>
</feature>
<comment type="caution">
    <text evidence="2">The sequence shown here is derived from an EMBL/GenBank/DDBJ whole genome shotgun (WGS) entry which is preliminary data.</text>
</comment>
<evidence type="ECO:0000313" key="3">
    <source>
        <dbReference type="Proteomes" id="UP000265882"/>
    </source>
</evidence>
<keyword evidence="1" id="KW-0472">Membrane</keyword>
<feature type="transmembrane region" description="Helical" evidence="1">
    <location>
        <begin position="518"/>
        <end position="537"/>
    </location>
</feature>
<evidence type="ECO:0008006" key="4">
    <source>
        <dbReference type="Google" id="ProtNLM"/>
    </source>
</evidence>
<organism evidence="2 3">
    <name type="scientific">Abyssobacteria bacterium (strain SURF_5)</name>
    <dbReference type="NCBI Taxonomy" id="2093360"/>
    <lineage>
        <taxon>Bacteria</taxon>
        <taxon>Pseudomonadati</taxon>
        <taxon>Candidatus Hydrogenedentota</taxon>
        <taxon>Candidatus Abyssobacteria</taxon>
    </lineage>
</organism>
<reference evidence="2 3" key="1">
    <citation type="journal article" date="2017" name="ISME J.">
        <title>Energy and carbon metabolisms in a deep terrestrial subsurface fluid microbial community.</title>
        <authorList>
            <person name="Momper L."/>
            <person name="Jungbluth S.P."/>
            <person name="Lee M.D."/>
            <person name="Amend J.P."/>
        </authorList>
    </citation>
    <scope>NUCLEOTIDE SEQUENCE [LARGE SCALE GENOMIC DNA]</scope>
    <source>
        <strain evidence="2">SURF_5</strain>
    </source>
</reference>
<feature type="transmembrane region" description="Helical" evidence="1">
    <location>
        <begin position="221"/>
        <end position="239"/>
    </location>
</feature>
<dbReference type="PANTHER" id="PTHR38454:SF1">
    <property type="entry name" value="INTEGRAL MEMBRANE PROTEIN"/>
    <property type="match status" value="1"/>
</dbReference>
<gene>
    <name evidence="2" type="ORF">C4520_16000</name>
</gene>
<feature type="transmembrane region" description="Helical" evidence="1">
    <location>
        <begin position="387"/>
        <end position="406"/>
    </location>
</feature>
<feature type="transmembrane region" description="Helical" evidence="1">
    <location>
        <begin position="259"/>
        <end position="280"/>
    </location>
</feature>
<dbReference type="EMBL" id="QZKU01000113">
    <property type="protein sequence ID" value="RJP17629.1"/>
    <property type="molecule type" value="Genomic_DNA"/>
</dbReference>
<evidence type="ECO:0000313" key="2">
    <source>
        <dbReference type="EMBL" id="RJP17629.1"/>
    </source>
</evidence>
<accession>A0A3A4NDH2</accession>
<feature type="transmembrane region" description="Helical" evidence="1">
    <location>
        <begin position="361"/>
        <end position="378"/>
    </location>
</feature>
<proteinExistence type="predicted"/>
<feature type="transmembrane region" description="Helical" evidence="1">
    <location>
        <begin position="72"/>
        <end position="96"/>
    </location>
</feature>
<feature type="transmembrane region" description="Helical" evidence="1">
    <location>
        <begin position="292"/>
        <end position="316"/>
    </location>
</feature>
<feature type="transmembrane region" description="Helical" evidence="1">
    <location>
        <begin position="810"/>
        <end position="828"/>
    </location>
</feature>
<sequence>MDPERRGRSRTRGIILFCLLKIISDNIATPARFRVFTLKINAPRNYNNLLKECLQSMGILKRESVSRHKYDLLVILLLLLLPFLINFNVFFSISVFPKIFPYRNDFLHTYNYLSLTTDIVRNQESCLWYPSRGFGMPYLGFPVSGMLYPPTIILSLFNDHQNGLPFTNFILYLFMAKAAAAILFYFVMRNLEINRWGALVGSIVWGFNLRFDDSVRLEPGSVHTFIWLPLIFLVTYRLLSKSEKRNIAFFALLFGLMYFANYAVNFLPAMLFIGLFAILSPFDNLRDFEPKIYARGTAGFLAAAALGVSLIAVQFLPNLEYADNWVRGGYSFLDTMIYRCTPSQFLYGYIFPEVASTEKDHYVGIIPILLVVLGMALPDKRYRFKKFLLFVIVLTSVYAMRSFISTPLQRFLYDYVPPFNQLRCPGRFLILHVFCLSILAGYGMDAITTSSVSRKSILKISAISFICLLIVSVTGYFVPGVKSIILDNPNPYDAPFLVLLSILILLLFIRLDDQRRKNFVSVIIIAVIIVDLVYVTYRKNDPSDETHISYYLAEDPGIVDTKSLVTNSINERLVVLPPEEQERLGLSYLNINYPFLFFNSIVPGVSHCSKFGYQWGLSDPNYFFVKTIDSRRVRSLLNTRIDVEYFLPRAFIVYNVEKLERKEMLQRMLAPDFDPLNTHFIEDDLPDSIKKTLAEQPYLAPEETERLQQIKEQTEILSYGNDRVEIRTRAPRPGFLFVSDFMFPGWKAYLDGKPVKMYRTNYLFRGLPVPEGEHTVRFLYRPRPVIIGLLISLSAVAVIFFLFVRERKSIAAWVFLGCVGLFYGPLLLPHRDGNRQQPVEPITPYEIASADGLTATIQRRTSNSLIWEMRVDQDGAYDLVITNPPKAYALYIDNEFATKIYNMGDDGPIPEPGVWEVQTTLRLSEGLHNFTIMPIMPDCSDSELRQFHLVFREKLLPQKRDVNEELYRMYNIKLVKH</sequence>
<dbReference type="Pfam" id="PF09586">
    <property type="entry name" value="YfhO"/>
    <property type="match status" value="2"/>
</dbReference>
<keyword evidence="1" id="KW-1133">Transmembrane helix</keyword>
<protein>
    <recommendedName>
        <fullName evidence="4">YfhO family protein</fullName>
    </recommendedName>
</protein>
<dbReference type="Proteomes" id="UP000265882">
    <property type="component" value="Unassembled WGS sequence"/>
</dbReference>
<feature type="transmembrane region" description="Helical" evidence="1">
    <location>
        <begin position="456"/>
        <end position="478"/>
    </location>
</feature>
<feature type="transmembrane region" description="Helical" evidence="1">
    <location>
        <begin position="169"/>
        <end position="187"/>
    </location>
</feature>